<dbReference type="AlphaFoldDB" id="S7WUA0"/>
<accession>S7WUA0</accession>
<keyword evidence="1" id="KW-0472">Membrane</keyword>
<reference evidence="2 3" key="1">
    <citation type="journal article" date="2013" name="Genome Announc.">
        <title>Draft Genome Sequence of Cyclobacterium qasimii Strain M12-11BT, Isolated from Arctic Marine Sediment.</title>
        <authorList>
            <person name="Shivaji S."/>
            <person name="Ara S."/>
            <person name="Singh A."/>
            <person name="Kumar Pinnaka A."/>
        </authorList>
    </citation>
    <scope>NUCLEOTIDE SEQUENCE [LARGE SCALE GENOMIC DNA]</scope>
    <source>
        <strain evidence="2 3">M12-11B</strain>
    </source>
</reference>
<feature type="transmembrane region" description="Helical" evidence="1">
    <location>
        <begin position="12"/>
        <end position="28"/>
    </location>
</feature>
<organism evidence="2 3">
    <name type="scientific">Cyclobacterium qasimii M12-11B</name>
    <dbReference type="NCBI Taxonomy" id="641524"/>
    <lineage>
        <taxon>Bacteria</taxon>
        <taxon>Pseudomonadati</taxon>
        <taxon>Bacteroidota</taxon>
        <taxon>Cytophagia</taxon>
        <taxon>Cytophagales</taxon>
        <taxon>Cyclobacteriaceae</taxon>
        <taxon>Cyclobacterium</taxon>
    </lineage>
</organism>
<evidence type="ECO:0000256" key="1">
    <source>
        <dbReference type="SAM" id="Phobius"/>
    </source>
</evidence>
<dbReference type="Proteomes" id="UP000014974">
    <property type="component" value="Unassembled WGS sequence"/>
</dbReference>
<evidence type="ECO:0000313" key="2">
    <source>
        <dbReference type="EMBL" id="EPR67673.1"/>
    </source>
</evidence>
<keyword evidence="1" id="KW-1133">Transmembrane helix</keyword>
<keyword evidence="1" id="KW-0812">Transmembrane</keyword>
<dbReference type="EMBL" id="ATNM01000116">
    <property type="protein sequence ID" value="EPR67673.1"/>
    <property type="molecule type" value="Genomic_DNA"/>
</dbReference>
<evidence type="ECO:0000313" key="3">
    <source>
        <dbReference type="Proteomes" id="UP000014974"/>
    </source>
</evidence>
<sequence>MVKSLQNDKIPVFFRVFWGLLCVFPLFINSKFLKNQNEF</sequence>
<gene>
    <name evidence="2" type="ORF">ADICYQ_3313</name>
</gene>
<protein>
    <submittedName>
        <fullName evidence="2">Uncharacterized protein</fullName>
    </submittedName>
</protein>
<proteinExistence type="predicted"/>
<comment type="caution">
    <text evidence="2">The sequence shown here is derived from an EMBL/GenBank/DDBJ whole genome shotgun (WGS) entry which is preliminary data.</text>
</comment>
<name>S7WUA0_9BACT</name>